<evidence type="ECO:0000313" key="1">
    <source>
        <dbReference type="EMBL" id="ADY58987.1"/>
    </source>
</evidence>
<accession>F0SPM8</accession>
<gene>
    <name evidence="1" type="ordered locus">Plabr_1375</name>
</gene>
<keyword evidence="2" id="KW-1185">Reference proteome</keyword>
<dbReference type="HOGENOM" id="CLU_2619828_0_0_0"/>
<dbReference type="EMBL" id="CP002546">
    <property type="protein sequence ID" value="ADY58987.1"/>
    <property type="molecule type" value="Genomic_DNA"/>
</dbReference>
<name>F0SPM8_RUBBR</name>
<proteinExistence type="predicted"/>
<dbReference type="KEGG" id="pbs:Plabr_1375"/>
<dbReference type="Proteomes" id="UP000006860">
    <property type="component" value="Chromosome"/>
</dbReference>
<organism evidence="1 2">
    <name type="scientific">Rubinisphaera brasiliensis (strain ATCC 49424 / DSM 5305 / JCM 21570 / IAM 15109 / NBRC 103401 / IFAM 1448)</name>
    <name type="common">Planctomyces brasiliensis</name>
    <dbReference type="NCBI Taxonomy" id="756272"/>
    <lineage>
        <taxon>Bacteria</taxon>
        <taxon>Pseudomonadati</taxon>
        <taxon>Planctomycetota</taxon>
        <taxon>Planctomycetia</taxon>
        <taxon>Planctomycetales</taxon>
        <taxon>Planctomycetaceae</taxon>
        <taxon>Rubinisphaera</taxon>
    </lineage>
</organism>
<sequence>MPTFTAQFTFWGAACRSLQLSGTPQNGNLTPATLPRSHAVKLEAQALYRSPEVATPDPQQSADIRCACDRDEKRFAGR</sequence>
<reference evidence="2" key="1">
    <citation type="submission" date="2011-02" db="EMBL/GenBank/DDBJ databases">
        <title>The complete genome of Planctomyces brasiliensis DSM 5305.</title>
        <authorList>
            <person name="Lucas S."/>
            <person name="Copeland A."/>
            <person name="Lapidus A."/>
            <person name="Bruce D."/>
            <person name="Goodwin L."/>
            <person name="Pitluck S."/>
            <person name="Kyrpides N."/>
            <person name="Mavromatis K."/>
            <person name="Pagani I."/>
            <person name="Ivanova N."/>
            <person name="Ovchinnikova G."/>
            <person name="Lu M."/>
            <person name="Detter J.C."/>
            <person name="Han C."/>
            <person name="Land M."/>
            <person name="Hauser L."/>
            <person name="Markowitz V."/>
            <person name="Cheng J.-F."/>
            <person name="Hugenholtz P."/>
            <person name="Woyke T."/>
            <person name="Wu D."/>
            <person name="Tindall B."/>
            <person name="Pomrenke H.G."/>
            <person name="Brambilla E."/>
            <person name="Klenk H.-P."/>
            <person name="Eisen J.A."/>
        </authorList>
    </citation>
    <scope>NUCLEOTIDE SEQUENCE [LARGE SCALE GENOMIC DNA]</scope>
    <source>
        <strain evidence="2">ATCC 49424 / DSM 5305 / JCM 21570 / NBRC 103401 / IFAM 1448</strain>
    </source>
</reference>
<evidence type="ECO:0000313" key="2">
    <source>
        <dbReference type="Proteomes" id="UP000006860"/>
    </source>
</evidence>
<dbReference type="STRING" id="756272.Plabr_1375"/>
<dbReference type="AlphaFoldDB" id="F0SPM8"/>
<protein>
    <submittedName>
        <fullName evidence="1">Uncharacterized protein</fullName>
    </submittedName>
</protein>